<reference evidence="1 2" key="1">
    <citation type="submission" date="2024-02" db="EMBL/GenBank/DDBJ databases">
        <title>De novo assembly and annotation of 12 fungi associated with fruit tree decline syndrome in Ontario, Canada.</title>
        <authorList>
            <person name="Sulman M."/>
            <person name="Ellouze W."/>
            <person name="Ilyukhin E."/>
        </authorList>
    </citation>
    <scope>NUCLEOTIDE SEQUENCE [LARGE SCALE GENOMIC DNA]</scope>
    <source>
        <strain evidence="1 2">M11/M66-122</strain>
    </source>
</reference>
<accession>A0AAN9UW35</accession>
<name>A0AAN9UW35_9PEZI</name>
<dbReference type="InterPro" id="IPR022085">
    <property type="entry name" value="OpdG"/>
</dbReference>
<sequence length="282" mass="32395">MAPSNQRQLLAVAPQGNITKPVVDFLWHLLYRDEEYFDSGQGAMGLQQMLGNMPQNGLRTICSDGIAWEVAMHIRIDEDGKCELNSNNLQADRLVQVLVEFLQMRSRRQQQETKSALMLGVLEAHNKIISIPDPPPRHRLRRVQLHLNCHAFASRLFYNEVLTDDMLLVQAMREAFEVTNPEANIHLTLVAVWSWLARCHNELVRRITTKETTQRGSSARYEVGELYYAQGGRPRLDERRWNFWKARFLTLTDGHYEQTHQLRGCAENMHQFGAGSAPVTSS</sequence>
<dbReference type="Proteomes" id="UP001320420">
    <property type="component" value="Unassembled WGS sequence"/>
</dbReference>
<evidence type="ECO:0000313" key="1">
    <source>
        <dbReference type="EMBL" id="KAK7755006.1"/>
    </source>
</evidence>
<dbReference type="EMBL" id="JAKJXP020000016">
    <property type="protein sequence ID" value="KAK7755006.1"/>
    <property type="molecule type" value="Genomic_DNA"/>
</dbReference>
<protein>
    <submittedName>
        <fullName evidence="1">Uncharacterized protein</fullName>
    </submittedName>
</protein>
<dbReference type="AlphaFoldDB" id="A0AAN9UW35"/>
<organism evidence="1 2">
    <name type="scientific">Diatrype stigma</name>
    <dbReference type="NCBI Taxonomy" id="117547"/>
    <lineage>
        <taxon>Eukaryota</taxon>
        <taxon>Fungi</taxon>
        <taxon>Dikarya</taxon>
        <taxon>Ascomycota</taxon>
        <taxon>Pezizomycotina</taxon>
        <taxon>Sordariomycetes</taxon>
        <taxon>Xylariomycetidae</taxon>
        <taxon>Xylariales</taxon>
        <taxon>Diatrypaceae</taxon>
        <taxon>Diatrype</taxon>
    </lineage>
</organism>
<evidence type="ECO:0000313" key="2">
    <source>
        <dbReference type="Proteomes" id="UP001320420"/>
    </source>
</evidence>
<keyword evidence="2" id="KW-1185">Reference proteome</keyword>
<gene>
    <name evidence="1" type="ORF">SLS62_003090</name>
</gene>
<comment type="caution">
    <text evidence="1">The sequence shown here is derived from an EMBL/GenBank/DDBJ whole genome shotgun (WGS) entry which is preliminary data.</text>
</comment>
<dbReference type="Pfam" id="PF12311">
    <property type="entry name" value="DUF3632"/>
    <property type="match status" value="1"/>
</dbReference>
<proteinExistence type="predicted"/>